<accession>A0A0C2D9C7</accession>
<evidence type="ECO:0000313" key="1">
    <source>
        <dbReference type="EMBL" id="KIG16592.1"/>
    </source>
</evidence>
<evidence type="ECO:0000313" key="2">
    <source>
        <dbReference type="Proteomes" id="UP000031599"/>
    </source>
</evidence>
<comment type="caution">
    <text evidence="1">The sequence shown here is derived from an EMBL/GenBank/DDBJ whole genome shotgun (WGS) entry which is preliminary data.</text>
</comment>
<reference evidence="1 2" key="1">
    <citation type="submission" date="2014-12" db="EMBL/GenBank/DDBJ databases">
        <title>Genome assembly of Enhygromyxa salina DSM 15201.</title>
        <authorList>
            <person name="Sharma G."/>
            <person name="Subramanian S."/>
        </authorList>
    </citation>
    <scope>NUCLEOTIDE SEQUENCE [LARGE SCALE GENOMIC DNA]</scope>
    <source>
        <strain evidence="1 2">DSM 15201</strain>
    </source>
</reference>
<organism evidence="1 2">
    <name type="scientific">Enhygromyxa salina</name>
    <dbReference type="NCBI Taxonomy" id="215803"/>
    <lineage>
        <taxon>Bacteria</taxon>
        <taxon>Pseudomonadati</taxon>
        <taxon>Myxococcota</taxon>
        <taxon>Polyangia</taxon>
        <taxon>Nannocystales</taxon>
        <taxon>Nannocystaceae</taxon>
        <taxon>Enhygromyxa</taxon>
    </lineage>
</organism>
<name>A0A0C2D9C7_9BACT</name>
<sequence length="40" mass="4133">MILALWSTGRRVAPASGGVGGRLVQLGAQRSQAGEKPRLS</sequence>
<proteinExistence type="predicted"/>
<protein>
    <submittedName>
        <fullName evidence="1">Uncharacterized protein</fullName>
    </submittedName>
</protein>
<dbReference type="AlphaFoldDB" id="A0A0C2D9C7"/>
<dbReference type="EMBL" id="JMCC02000035">
    <property type="protein sequence ID" value="KIG16592.1"/>
    <property type="molecule type" value="Genomic_DNA"/>
</dbReference>
<dbReference type="Proteomes" id="UP000031599">
    <property type="component" value="Unassembled WGS sequence"/>
</dbReference>
<gene>
    <name evidence="1" type="ORF">DB30_04363</name>
</gene>